<dbReference type="CDD" id="cd00637">
    <property type="entry name" value="7tm_classA_rhodopsin-like"/>
    <property type="match status" value="1"/>
</dbReference>
<evidence type="ECO:0000256" key="8">
    <source>
        <dbReference type="SAM" id="Phobius"/>
    </source>
</evidence>
<dbReference type="PROSITE" id="PS50262">
    <property type="entry name" value="G_PROTEIN_RECEP_F1_2"/>
    <property type="match status" value="1"/>
</dbReference>
<keyword evidence="2 8" id="KW-0812">Transmembrane</keyword>
<comment type="subcellular location">
    <subcellularLocation>
        <location evidence="1">Membrane</location>
        <topology evidence="1">Multi-pass membrane protein</topology>
    </subcellularLocation>
</comment>
<dbReference type="InterPro" id="IPR050125">
    <property type="entry name" value="GPCR_opsins"/>
</dbReference>
<name>A0ABD2Q546_9PLAT</name>
<keyword evidence="7" id="KW-0807">Transducer</keyword>
<feature type="transmembrane region" description="Helical" evidence="8">
    <location>
        <begin position="60"/>
        <end position="80"/>
    </location>
</feature>
<feature type="transmembrane region" description="Helical" evidence="8">
    <location>
        <begin position="100"/>
        <end position="125"/>
    </location>
</feature>
<sequence length="263" mass="30171">IFAGEDYFRARPSLCNFIGCICLWTCFASVWNILAVAICRYTCIVHCKYYDKIYTHCNSILFCVLVWVIAMALNSGNFGWSEYTFERKTRSCLWSRMASFSYTLFFSLFAVGVPMIATLYLYILTFKHVWDSARRIQSHKVNSEETKKLSTAYKGNLKLAKTMALIYAGFLFNWGPYVVIISADPYDKFSPYVHGISLIFAHFNSSLNTLIYGFTNPTFREAYIRILGLEKCLKQDRLGSSKATLIMDRISKVDISVTPNVTQ</sequence>
<keyword evidence="3 8" id="KW-1133">Transmembrane helix</keyword>
<dbReference type="InterPro" id="IPR017452">
    <property type="entry name" value="GPCR_Rhodpsn_7TM"/>
</dbReference>
<gene>
    <name evidence="10" type="primary">MTNR1A</name>
    <name evidence="10" type="ORF">Ciccas_006845</name>
</gene>
<keyword evidence="6 10" id="KW-0675">Receptor</keyword>
<keyword evidence="5 8" id="KW-0472">Membrane</keyword>
<feature type="transmembrane region" description="Helical" evidence="8">
    <location>
        <begin position="164"/>
        <end position="183"/>
    </location>
</feature>
<evidence type="ECO:0000256" key="5">
    <source>
        <dbReference type="ARBA" id="ARBA00023136"/>
    </source>
</evidence>
<dbReference type="GO" id="GO:0004930">
    <property type="term" value="F:G protein-coupled receptor activity"/>
    <property type="evidence" value="ECO:0007669"/>
    <property type="project" value="UniProtKB-KW"/>
</dbReference>
<feature type="domain" description="G-protein coupled receptors family 1 profile" evidence="9">
    <location>
        <begin position="1"/>
        <end position="212"/>
    </location>
</feature>
<evidence type="ECO:0000313" key="11">
    <source>
        <dbReference type="Proteomes" id="UP001626550"/>
    </source>
</evidence>
<evidence type="ECO:0000256" key="7">
    <source>
        <dbReference type="ARBA" id="ARBA00023224"/>
    </source>
</evidence>
<evidence type="ECO:0000256" key="2">
    <source>
        <dbReference type="ARBA" id="ARBA00022692"/>
    </source>
</evidence>
<feature type="transmembrane region" description="Helical" evidence="8">
    <location>
        <begin position="195"/>
        <end position="215"/>
    </location>
</feature>
<comment type="caution">
    <text evidence="10">The sequence shown here is derived from an EMBL/GenBank/DDBJ whole genome shotgun (WGS) entry which is preliminary data.</text>
</comment>
<evidence type="ECO:0000256" key="1">
    <source>
        <dbReference type="ARBA" id="ARBA00004141"/>
    </source>
</evidence>
<proteinExistence type="predicted"/>
<dbReference type="PRINTS" id="PR00237">
    <property type="entry name" value="GPCRRHODOPSN"/>
</dbReference>
<dbReference type="Proteomes" id="UP001626550">
    <property type="component" value="Unassembled WGS sequence"/>
</dbReference>
<organism evidence="10 11">
    <name type="scientific">Cichlidogyrus casuarinus</name>
    <dbReference type="NCBI Taxonomy" id="1844966"/>
    <lineage>
        <taxon>Eukaryota</taxon>
        <taxon>Metazoa</taxon>
        <taxon>Spiralia</taxon>
        <taxon>Lophotrochozoa</taxon>
        <taxon>Platyhelminthes</taxon>
        <taxon>Monogenea</taxon>
        <taxon>Monopisthocotylea</taxon>
        <taxon>Dactylogyridea</taxon>
        <taxon>Ancyrocephalidae</taxon>
        <taxon>Cichlidogyrus</taxon>
    </lineage>
</organism>
<reference evidence="10 11" key="1">
    <citation type="submission" date="2024-11" db="EMBL/GenBank/DDBJ databases">
        <title>Adaptive evolution of stress response genes in parasites aligns with host niche diversity.</title>
        <authorList>
            <person name="Hahn C."/>
            <person name="Resl P."/>
        </authorList>
    </citation>
    <scope>NUCLEOTIDE SEQUENCE [LARGE SCALE GENOMIC DNA]</scope>
    <source>
        <strain evidence="10">EGGRZ-B1_66</strain>
        <tissue evidence="10">Body</tissue>
    </source>
</reference>
<feature type="non-terminal residue" evidence="10">
    <location>
        <position position="1"/>
    </location>
</feature>
<protein>
    <submittedName>
        <fullName evidence="10">Melatonin receptor</fullName>
    </submittedName>
</protein>
<evidence type="ECO:0000256" key="4">
    <source>
        <dbReference type="ARBA" id="ARBA00023040"/>
    </source>
</evidence>
<accession>A0ABD2Q546</accession>
<keyword evidence="11" id="KW-1185">Reference proteome</keyword>
<dbReference type="GO" id="GO:0016020">
    <property type="term" value="C:membrane"/>
    <property type="evidence" value="ECO:0007669"/>
    <property type="project" value="UniProtKB-SubCell"/>
</dbReference>
<dbReference type="PANTHER" id="PTHR24240">
    <property type="entry name" value="OPSIN"/>
    <property type="match status" value="1"/>
</dbReference>
<evidence type="ECO:0000256" key="3">
    <source>
        <dbReference type="ARBA" id="ARBA00022989"/>
    </source>
</evidence>
<dbReference type="InterPro" id="IPR000276">
    <property type="entry name" value="GPCR_Rhodpsn"/>
</dbReference>
<dbReference type="AlphaFoldDB" id="A0ABD2Q546"/>
<evidence type="ECO:0000256" key="6">
    <source>
        <dbReference type="ARBA" id="ARBA00023170"/>
    </source>
</evidence>
<dbReference type="Gene3D" id="1.20.1070.10">
    <property type="entry name" value="Rhodopsin 7-helix transmembrane proteins"/>
    <property type="match status" value="1"/>
</dbReference>
<dbReference type="EMBL" id="JBJKFK010000968">
    <property type="protein sequence ID" value="KAL3314538.1"/>
    <property type="molecule type" value="Genomic_DNA"/>
</dbReference>
<dbReference type="Pfam" id="PF00001">
    <property type="entry name" value="7tm_1"/>
    <property type="match status" value="1"/>
</dbReference>
<feature type="transmembrane region" description="Helical" evidence="8">
    <location>
        <begin position="16"/>
        <end position="39"/>
    </location>
</feature>
<keyword evidence="4" id="KW-0297">G-protein coupled receptor</keyword>
<evidence type="ECO:0000259" key="9">
    <source>
        <dbReference type="PROSITE" id="PS50262"/>
    </source>
</evidence>
<dbReference type="SUPFAM" id="SSF81321">
    <property type="entry name" value="Family A G protein-coupled receptor-like"/>
    <property type="match status" value="1"/>
</dbReference>
<evidence type="ECO:0000313" key="10">
    <source>
        <dbReference type="EMBL" id="KAL3314538.1"/>
    </source>
</evidence>